<evidence type="ECO:0000313" key="3">
    <source>
        <dbReference type="Proteomes" id="UP001453229"/>
    </source>
</evidence>
<organism evidence="2 3">
    <name type="scientific">Salinicola lusitanus</name>
    <dbReference type="NCBI Taxonomy" id="1949085"/>
    <lineage>
        <taxon>Bacteria</taxon>
        <taxon>Pseudomonadati</taxon>
        <taxon>Pseudomonadota</taxon>
        <taxon>Gammaproteobacteria</taxon>
        <taxon>Oceanospirillales</taxon>
        <taxon>Halomonadaceae</taxon>
        <taxon>Salinicola</taxon>
    </lineage>
</organism>
<keyword evidence="2" id="KW-0378">Hydrolase</keyword>
<dbReference type="GO" id="GO:0004519">
    <property type="term" value="F:endonuclease activity"/>
    <property type="evidence" value="ECO:0007669"/>
    <property type="project" value="UniProtKB-KW"/>
</dbReference>
<dbReference type="SMART" id="SM00507">
    <property type="entry name" value="HNHc"/>
    <property type="match status" value="1"/>
</dbReference>
<proteinExistence type="predicted"/>
<dbReference type="InterPro" id="IPR002711">
    <property type="entry name" value="HNH"/>
</dbReference>
<dbReference type="Gene3D" id="1.10.30.50">
    <property type="match status" value="1"/>
</dbReference>
<sequence>MRPVKKQRRVPLSSAAWRKLRAQVLAEEPLCRQCVALGIVTPATDVDHIDNAEGDYTDDNSRENLQPLCHECHSRKTMAETQGRGAAVIGCDTSGMPLDPDHPWRKITSN</sequence>
<keyword evidence="3" id="KW-1185">Reference proteome</keyword>
<dbReference type="EMBL" id="CP151919">
    <property type="protein sequence ID" value="XAD55818.1"/>
    <property type="molecule type" value="Genomic_DNA"/>
</dbReference>
<keyword evidence="2" id="KW-0255">Endonuclease</keyword>
<dbReference type="Pfam" id="PF01844">
    <property type="entry name" value="HNH"/>
    <property type="match status" value="1"/>
</dbReference>
<dbReference type="Proteomes" id="UP001453229">
    <property type="component" value="Chromosome"/>
</dbReference>
<accession>A0ABZ3CX65</accession>
<evidence type="ECO:0000259" key="1">
    <source>
        <dbReference type="SMART" id="SM00507"/>
    </source>
</evidence>
<protein>
    <submittedName>
        <fullName evidence="2">HNH endonuclease signature motif containing protein</fullName>
    </submittedName>
</protein>
<dbReference type="InterPro" id="IPR003615">
    <property type="entry name" value="HNH_nuc"/>
</dbReference>
<dbReference type="RefSeq" id="WP_342596070.1">
    <property type="nucleotide sequence ID" value="NZ_CP151919.1"/>
</dbReference>
<dbReference type="CDD" id="cd00085">
    <property type="entry name" value="HNHc"/>
    <property type="match status" value="1"/>
</dbReference>
<name>A0ABZ3CX65_9GAMM</name>
<gene>
    <name evidence="2" type="ORF">AAGT95_07500</name>
</gene>
<evidence type="ECO:0000313" key="2">
    <source>
        <dbReference type="EMBL" id="XAD55818.1"/>
    </source>
</evidence>
<reference evidence="2 3" key="1">
    <citation type="submission" date="2024-04" db="EMBL/GenBank/DDBJ databases">
        <title>Salinicola lusitanus LLJ914,a marine bacterium isolated from the Okinawa Trough.</title>
        <authorList>
            <person name="Li J."/>
        </authorList>
    </citation>
    <scope>NUCLEOTIDE SEQUENCE [LARGE SCALE GENOMIC DNA]</scope>
    <source>
        <strain evidence="2 3">LLJ914</strain>
    </source>
</reference>
<feature type="domain" description="HNH nuclease" evidence="1">
    <location>
        <begin position="19"/>
        <end position="74"/>
    </location>
</feature>
<keyword evidence="2" id="KW-0540">Nuclease</keyword>